<evidence type="ECO:0000256" key="2">
    <source>
        <dbReference type="ARBA" id="ARBA00022771"/>
    </source>
</evidence>
<dbReference type="Pfam" id="PF00569">
    <property type="entry name" value="ZZ"/>
    <property type="match status" value="1"/>
</dbReference>
<evidence type="ECO:0000256" key="3">
    <source>
        <dbReference type="ARBA" id="ARBA00022833"/>
    </source>
</evidence>
<evidence type="ECO:0000313" key="9">
    <source>
        <dbReference type="Proteomes" id="UP001148838"/>
    </source>
</evidence>
<feature type="region of interest" description="Disordered" evidence="5">
    <location>
        <begin position="171"/>
        <end position="198"/>
    </location>
</feature>
<comment type="caution">
    <text evidence="8">The sequence shown here is derived from an EMBL/GenBank/DDBJ whole genome shotgun (WGS) entry which is preliminary data.</text>
</comment>
<feature type="compositionally biased region" description="Polar residues" evidence="5">
    <location>
        <begin position="280"/>
        <end position="289"/>
    </location>
</feature>
<evidence type="ECO:0000313" key="8">
    <source>
        <dbReference type="EMBL" id="KAJ4436525.1"/>
    </source>
</evidence>
<protein>
    <recommendedName>
        <fullName evidence="7">ZZ-type domain-containing protein</fullName>
    </recommendedName>
</protein>
<dbReference type="Gene3D" id="3.30.60.90">
    <property type="match status" value="1"/>
</dbReference>
<keyword evidence="3" id="KW-0862">Zinc</keyword>
<dbReference type="SUPFAM" id="SSF57850">
    <property type="entry name" value="RING/U-box"/>
    <property type="match status" value="1"/>
</dbReference>
<keyword evidence="1" id="KW-0479">Metal-binding</keyword>
<keyword evidence="9" id="KW-1185">Reference proteome</keyword>
<dbReference type="PROSITE" id="PS50135">
    <property type="entry name" value="ZF_ZZ_2"/>
    <property type="match status" value="1"/>
</dbReference>
<dbReference type="SMART" id="SM00291">
    <property type="entry name" value="ZnF_ZZ"/>
    <property type="match status" value="1"/>
</dbReference>
<feature type="signal peptide" evidence="6">
    <location>
        <begin position="1"/>
        <end position="19"/>
    </location>
</feature>
<dbReference type="PANTHER" id="PTHR15090">
    <property type="entry name" value="SEQUESTOSOME 1-RELATED"/>
    <property type="match status" value="1"/>
</dbReference>
<dbReference type="PANTHER" id="PTHR15090:SF0">
    <property type="entry name" value="SEQUESTOSOME-1"/>
    <property type="match status" value="1"/>
</dbReference>
<dbReference type="Proteomes" id="UP001148838">
    <property type="component" value="Unassembled WGS sequence"/>
</dbReference>
<feature type="compositionally biased region" description="Basic and acidic residues" evidence="5">
    <location>
        <begin position="229"/>
        <end position="260"/>
    </location>
</feature>
<evidence type="ECO:0000256" key="5">
    <source>
        <dbReference type="SAM" id="MobiDB-lite"/>
    </source>
</evidence>
<evidence type="ECO:0000256" key="4">
    <source>
        <dbReference type="PROSITE-ProRule" id="PRU00228"/>
    </source>
</evidence>
<feature type="compositionally biased region" description="Polar residues" evidence="5">
    <location>
        <begin position="182"/>
        <end position="191"/>
    </location>
</feature>
<dbReference type="EMBL" id="JAJSOF020000021">
    <property type="protein sequence ID" value="KAJ4436525.1"/>
    <property type="molecule type" value="Genomic_DNA"/>
</dbReference>
<dbReference type="InterPro" id="IPR043145">
    <property type="entry name" value="Znf_ZZ_sf"/>
</dbReference>
<gene>
    <name evidence="8" type="ORF">ANN_16556</name>
</gene>
<sequence>MAVVIVVVILLAVVVIVIAVGNGVADGSNSDDRNGGGNGQQVHVGVTCDGCDKGVEGFRYKCIQCPDYDLCDSCESKGLHAEHYMIRIPVPIFWHREFGKRLAHNLAKVSLKFGAHGEREPEGELLWKYRHGKHHFGKHHGHKLNHGTGYHCGLETLASYMNNSWSNLPCEKAQGKDDSAAGSRSTQQKSQEQQEDARVQHLRNIGQKIAKILDPLGIDVDIEVRTKNKTEKVSKSGDEQKEGKNKEDEVTQMDVDDKQDNNNAAPPKSQKENPELVGSSGVTGDIPQQGNLFSLKEWASYTWYSH</sequence>
<accession>A0ABQ8SQQ9</accession>
<keyword evidence="6" id="KW-0732">Signal</keyword>
<reference evidence="8 9" key="1">
    <citation type="journal article" date="2022" name="Allergy">
        <title>Genome assembly and annotation of Periplaneta americana reveal a comprehensive cockroach allergen profile.</title>
        <authorList>
            <person name="Wang L."/>
            <person name="Xiong Q."/>
            <person name="Saelim N."/>
            <person name="Wang L."/>
            <person name="Nong W."/>
            <person name="Wan A.T."/>
            <person name="Shi M."/>
            <person name="Liu X."/>
            <person name="Cao Q."/>
            <person name="Hui J.H.L."/>
            <person name="Sookrung N."/>
            <person name="Leung T.F."/>
            <person name="Tungtrongchitr A."/>
            <person name="Tsui S.K.W."/>
        </authorList>
    </citation>
    <scope>NUCLEOTIDE SEQUENCE [LARGE SCALE GENOMIC DNA]</scope>
    <source>
        <strain evidence="8">PWHHKU_190912</strain>
    </source>
</reference>
<feature type="region of interest" description="Disordered" evidence="5">
    <location>
        <begin position="229"/>
        <end position="289"/>
    </location>
</feature>
<proteinExistence type="predicted"/>
<keyword evidence="2 4" id="KW-0863">Zinc-finger</keyword>
<evidence type="ECO:0000256" key="1">
    <source>
        <dbReference type="ARBA" id="ARBA00022723"/>
    </source>
</evidence>
<evidence type="ECO:0000256" key="6">
    <source>
        <dbReference type="SAM" id="SignalP"/>
    </source>
</evidence>
<name>A0ABQ8SQQ9_PERAM</name>
<dbReference type="InterPro" id="IPR052260">
    <property type="entry name" value="Autophagy_Rcpt_SigReg"/>
</dbReference>
<evidence type="ECO:0000259" key="7">
    <source>
        <dbReference type="PROSITE" id="PS50135"/>
    </source>
</evidence>
<dbReference type="InterPro" id="IPR000433">
    <property type="entry name" value="Znf_ZZ"/>
</dbReference>
<dbReference type="CDD" id="cd02340">
    <property type="entry name" value="ZZ_NBR1_like"/>
    <property type="match status" value="1"/>
</dbReference>
<feature type="domain" description="ZZ-type" evidence="7">
    <location>
        <begin position="43"/>
        <end position="93"/>
    </location>
</feature>
<dbReference type="PROSITE" id="PS01357">
    <property type="entry name" value="ZF_ZZ_1"/>
    <property type="match status" value="1"/>
</dbReference>
<organism evidence="8 9">
    <name type="scientific">Periplaneta americana</name>
    <name type="common">American cockroach</name>
    <name type="synonym">Blatta americana</name>
    <dbReference type="NCBI Taxonomy" id="6978"/>
    <lineage>
        <taxon>Eukaryota</taxon>
        <taxon>Metazoa</taxon>
        <taxon>Ecdysozoa</taxon>
        <taxon>Arthropoda</taxon>
        <taxon>Hexapoda</taxon>
        <taxon>Insecta</taxon>
        <taxon>Pterygota</taxon>
        <taxon>Neoptera</taxon>
        <taxon>Polyneoptera</taxon>
        <taxon>Dictyoptera</taxon>
        <taxon>Blattodea</taxon>
        <taxon>Blattoidea</taxon>
        <taxon>Blattidae</taxon>
        <taxon>Blattinae</taxon>
        <taxon>Periplaneta</taxon>
    </lineage>
</organism>
<feature type="chain" id="PRO_5045239110" description="ZZ-type domain-containing protein" evidence="6">
    <location>
        <begin position="20"/>
        <end position="306"/>
    </location>
</feature>